<dbReference type="InterPro" id="IPR029675">
    <property type="entry name" value="PGAP4"/>
</dbReference>
<dbReference type="CDD" id="cd22189">
    <property type="entry name" value="PGAP4-like_fungal"/>
    <property type="match status" value="1"/>
</dbReference>
<dbReference type="EMBL" id="ML734564">
    <property type="protein sequence ID" value="KAB8250533.1"/>
    <property type="molecule type" value="Genomic_DNA"/>
</dbReference>
<gene>
    <name evidence="2" type="ORF">BDV35DRAFT_377284</name>
</gene>
<accession>A0A5N6HD94</accession>
<dbReference type="PANTHER" id="PTHR31410">
    <property type="entry name" value="TRANSMEMBRANE PROTEIN 246"/>
    <property type="match status" value="1"/>
</dbReference>
<feature type="transmembrane region" description="Helical" evidence="1">
    <location>
        <begin position="20"/>
        <end position="39"/>
    </location>
</feature>
<evidence type="ECO:0008006" key="3">
    <source>
        <dbReference type="Google" id="ProtNLM"/>
    </source>
</evidence>
<keyword evidence="1" id="KW-0472">Membrane</keyword>
<dbReference type="GO" id="GO:0006506">
    <property type="term" value="P:GPI anchor biosynthetic process"/>
    <property type="evidence" value="ECO:0007669"/>
    <property type="project" value="InterPro"/>
</dbReference>
<protein>
    <recommendedName>
        <fullName evidence="3">Integral membrane protein</fullName>
    </recommendedName>
</protein>
<dbReference type="AlphaFoldDB" id="A0A5N6HD94"/>
<dbReference type="GO" id="GO:0000139">
    <property type="term" value="C:Golgi membrane"/>
    <property type="evidence" value="ECO:0007669"/>
    <property type="project" value="InterPro"/>
</dbReference>
<feature type="transmembrane region" description="Helical" evidence="1">
    <location>
        <begin position="248"/>
        <end position="268"/>
    </location>
</feature>
<dbReference type="VEuPathDB" id="FungiDB:AFLA_011198"/>
<dbReference type="VEuPathDB" id="FungiDB:F9C07_2250994"/>
<organism evidence="2">
    <name type="scientific">Aspergillus flavus</name>
    <dbReference type="NCBI Taxonomy" id="5059"/>
    <lineage>
        <taxon>Eukaryota</taxon>
        <taxon>Fungi</taxon>
        <taxon>Dikarya</taxon>
        <taxon>Ascomycota</taxon>
        <taxon>Pezizomycotina</taxon>
        <taxon>Eurotiomycetes</taxon>
        <taxon>Eurotiomycetidae</taxon>
        <taxon>Eurotiales</taxon>
        <taxon>Aspergillaceae</taxon>
        <taxon>Aspergillus</taxon>
        <taxon>Aspergillus subgen. Circumdati</taxon>
    </lineage>
</organism>
<proteinExistence type="predicted"/>
<reference evidence="2" key="1">
    <citation type="submission" date="2019-04" db="EMBL/GenBank/DDBJ databases">
        <title>Friends and foes A comparative genomics study of 23 Aspergillus species from section Flavi.</title>
        <authorList>
            <consortium name="DOE Joint Genome Institute"/>
            <person name="Kjaerbolling I."/>
            <person name="Vesth T."/>
            <person name="Frisvad J.C."/>
            <person name="Nybo J.L."/>
            <person name="Theobald S."/>
            <person name="Kildgaard S."/>
            <person name="Isbrandt T."/>
            <person name="Kuo A."/>
            <person name="Sato A."/>
            <person name="Lyhne E.K."/>
            <person name="Kogle M.E."/>
            <person name="Wiebenga A."/>
            <person name="Kun R.S."/>
            <person name="Lubbers R.J."/>
            <person name="Makela M.R."/>
            <person name="Barry K."/>
            <person name="Chovatia M."/>
            <person name="Clum A."/>
            <person name="Daum C."/>
            <person name="Haridas S."/>
            <person name="He G."/>
            <person name="LaButti K."/>
            <person name="Lipzen A."/>
            <person name="Mondo S."/>
            <person name="Riley R."/>
            <person name="Salamov A."/>
            <person name="Simmons B.A."/>
            <person name="Magnuson J.K."/>
            <person name="Henrissat B."/>
            <person name="Mortensen U.H."/>
            <person name="Larsen T.O."/>
            <person name="Devries R.P."/>
            <person name="Grigoriev I.V."/>
            <person name="Machida M."/>
            <person name="Baker S.E."/>
            <person name="Andersen M.R."/>
        </authorList>
    </citation>
    <scope>NUCLEOTIDE SEQUENCE [LARGE SCALE GENOMIC DNA]</scope>
    <source>
        <strain evidence="2">CBS 121.62</strain>
    </source>
</reference>
<name>A0A5N6HD94_ASPFL</name>
<evidence type="ECO:0000313" key="2">
    <source>
        <dbReference type="EMBL" id="KAB8250533.1"/>
    </source>
</evidence>
<evidence type="ECO:0000256" key="1">
    <source>
        <dbReference type="SAM" id="Phobius"/>
    </source>
</evidence>
<keyword evidence="1" id="KW-0812">Transmembrane</keyword>
<sequence length="377" mass="43674">MKPPRTTFVYFILRGLLKLNATKVLLASVFLWLTAYEFCRLRYWRDPHSAFFDGRNAYEWKYSLYREHEARRLIAGHNAPSDPYASVGSLLEGLDPRERSALCLNILFRDTDPSRNPSWGQKRTDRLVDKTGSYDASEEEFSHLQELEKARNFHEKGIFDCIYSLRICTTTNASYIAIFEEDNIIADGWMVDAKPLDIPRLFYTETLMGWSSSDFAYRNMTFIFLVVQLAVFAGLMLRRRLASGHPYLHYPIIGVICSLSVPSFLGVVEMNTYGCCTQGLVFPREQVDGLITFLKDIKTGQTDFIIEEYADMARFTQYALVPQQLQHVGLKSSRDNLEIYTGSTWAFWFEENDPAKLKREHEDFLQHPDIQRMLGHV</sequence>
<dbReference type="PANTHER" id="PTHR31410:SF1">
    <property type="entry name" value="POST-GPI ATTACHMENT TO PROTEINS FACTOR 4"/>
    <property type="match status" value="1"/>
</dbReference>
<dbReference type="GO" id="GO:0016757">
    <property type="term" value="F:glycosyltransferase activity"/>
    <property type="evidence" value="ECO:0007669"/>
    <property type="project" value="InterPro"/>
</dbReference>
<feature type="transmembrane region" description="Helical" evidence="1">
    <location>
        <begin position="215"/>
        <end position="236"/>
    </location>
</feature>
<keyword evidence="1" id="KW-1133">Transmembrane helix</keyword>
<dbReference type="Proteomes" id="UP000325434">
    <property type="component" value="Unassembled WGS sequence"/>
</dbReference>